<dbReference type="PANTHER" id="PTHR31221">
    <property type="entry name" value="WRKY TRANSCRIPTION FACTOR PROTEIN 1-RELATED"/>
    <property type="match status" value="1"/>
</dbReference>
<evidence type="ECO:0000256" key="2">
    <source>
        <dbReference type="ARBA" id="ARBA00022723"/>
    </source>
</evidence>
<dbReference type="GO" id="GO:0043565">
    <property type="term" value="F:sequence-specific DNA binding"/>
    <property type="evidence" value="ECO:0007669"/>
    <property type="project" value="InterPro"/>
</dbReference>
<feature type="compositionally biased region" description="Polar residues" evidence="10">
    <location>
        <begin position="447"/>
        <end position="476"/>
    </location>
</feature>
<accession>A0A6I9RBF9</accession>
<evidence type="ECO:0000313" key="12">
    <source>
        <dbReference type="Proteomes" id="UP000504607"/>
    </source>
</evidence>
<organism evidence="12 13">
    <name type="scientific">Elaeis guineensis var. tenera</name>
    <name type="common">Oil palm</name>
    <dbReference type="NCBI Taxonomy" id="51953"/>
    <lineage>
        <taxon>Eukaryota</taxon>
        <taxon>Viridiplantae</taxon>
        <taxon>Streptophyta</taxon>
        <taxon>Embryophyta</taxon>
        <taxon>Tracheophyta</taxon>
        <taxon>Spermatophyta</taxon>
        <taxon>Magnoliopsida</taxon>
        <taxon>Liliopsida</taxon>
        <taxon>Arecaceae</taxon>
        <taxon>Arecoideae</taxon>
        <taxon>Cocoseae</taxon>
        <taxon>Elaeidinae</taxon>
        <taxon>Elaeis</taxon>
    </lineage>
</organism>
<dbReference type="GO" id="GO:0003700">
    <property type="term" value="F:DNA-binding transcription factor activity"/>
    <property type="evidence" value="ECO:0007669"/>
    <property type="project" value="InterPro"/>
</dbReference>
<comment type="subcellular location">
    <subcellularLocation>
        <location evidence="1">Nucleus</location>
    </subcellularLocation>
</comment>
<dbReference type="GeneID" id="105046621"/>
<dbReference type="Gene3D" id="2.20.25.80">
    <property type="entry name" value="WRKY domain"/>
    <property type="match status" value="2"/>
</dbReference>
<evidence type="ECO:0000256" key="9">
    <source>
        <dbReference type="ARBA" id="ARBA00061157"/>
    </source>
</evidence>
<feature type="region of interest" description="Disordered" evidence="10">
    <location>
        <begin position="440"/>
        <end position="476"/>
    </location>
</feature>
<evidence type="ECO:0000259" key="11">
    <source>
        <dbReference type="PROSITE" id="PS50811"/>
    </source>
</evidence>
<evidence type="ECO:0000256" key="4">
    <source>
        <dbReference type="ARBA" id="ARBA00022833"/>
    </source>
</evidence>
<dbReference type="InterPro" id="IPR003657">
    <property type="entry name" value="WRKY_dom"/>
</dbReference>
<feature type="domain" description="WRKY" evidence="11">
    <location>
        <begin position="225"/>
        <end position="283"/>
    </location>
</feature>
<evidence type="ECO:0000256" key="8">
    <source>
        <dbReference type="ARBA" id="ARBA00023242"/>
    </source>
</evidence>
<dbReference type="FunCoup" id="A0A6I9RBF9">
    <property type="interactions" value="1939"/>
</dbReference>
<keyword evidence="12" id="KW-1185">Reference proteome</keyword>
<dbReference type="RefSeq" id="XP_010923565.2">
    <property type="nucleotide sequence ID" value="XM_010925263.3"/>
</dbReference>
<dbReference type="SUPFAM" id="SSF118290">
    <property type="entry name" value="WRKY DNA-binding domain"/>
    <property type="match status" value="2"/>
</dbReference>
<dbReference type="KEGG" id="egu:105046621"/>
<name>A0A6I9RBF9_ELAGV</name>
<evidence type="ECO:0000256" key="10">
    <source>
        <dbReference type="SAM" id="MobiDB-lite"/>
    </source>
</evidence>
<evidence type="ECO:0000256" key="3">
    <source>
        <dbReference type="ARBA" id="ARBA00022737"/>
    </source>
</evidence>
<feature type="region of interest" description="Disordered" evidence="10">
    <location>
        <begin position="1"/>
        <end position="101"/>
    </location>
</feature>
<protein>
    <submittedName>
        <fullName evidence="13">Probable WRKY transcription factor 4 isoform X1</fullName>
    </submittedName>
</protein>
<feature type="region of interest" description="Disordered" evidence="10">
    <location>
        <begin position="308"/>
        <end position="353"/>
    </location>
</feature>
<dbReference type="FunFam" id="2.20.25.80:FF:000006">
    <property type="entry name" value="WRKY transcription factor"/>
    <property type="match status" value="1"/>
</dbReference>
<evidence type="ECO:0000256" key="5">
    <source>
        <dbReference type="ARBA" id="ARBA00023015"/>
    </source>
</evidence>
<evidence type="ECO:0000256" key="6">
    <source>
        <dbReference type="ARBA" id="ARBA00023125"/>
    </source>
</evidence>
<evidence type="ECO:0000256" key="1">
    <source>
        <dbReference type="ARBA" id="ARBA00004123"/>
    </source>
</evidence>
<keyword evidence="2" id="KW-0479">Metal-binding</keyword>
<feature type="compositionally biased region" description="Basic and acidic residues" evidence="10">
    <location>
        <begin position="318"/>
        <end position="332"/>
    </location>
</feature>
<dbReference type="Proteomes" id="UP000504607">
    <property type="component" value="Chromosome 6"/>
</dbReference>
<dbReference type="OrthoDB" id="2021103at2759"/>
<dbReference type="PANTHER" id="PTHR31221:SF343">
    <property type="entry name" value="WRKY TRANSCRIPTION FACTOR 4-RELATED"/>
    <property type="match status" value="1"/>
</dbReference>
<feature type="domain" description="WRKY" evidence="11">
    <location>
        <begin position="379"/>
        <end position="444"/>
    </location>
</feature>
<keyword evidence="3" id="KW-0677">Repeat</keyword>
<keyword evidence="6" id="KW-0238">DNA-binding</keyword>
<dbReference type="SMART" id="SM00774">
    <property type="entry name" value="WRKY"/>
    <property type="match status" value="2"/>
</dbReference>
<feature type="compositionally biased region" description="Acidic residues" evidence="10">
    <location>
        <begin position="334"/>
        <end position="349"/>
    </location>
</feature>
<dbReference type="InterPro" id="IPR036576">
    <property type="entry name" value="WRKY_dom_sf"/>
</dbReference>
<proteinExistence type="inferred from homology"/>
<evidence type="ECO:0000256" key="7">
    <source>
        <dbReference type="ARBA" id="ARBA00023163"/>
    </source>
</evidence>
<sequence length="503" mass="54868">MAERDGGALPPRPAIAVPPRYSMEGEGGDGGAGVADVSPGTMTLVSSFFADDPDSENRSFSQLLAGAIDSPVVAPPSTPAERGSGGGGEGRGSRQRQRQNWPMFRSPLVAVPPRLCQSSFESPAGLFLSKTGYFGIRHQQALAQVTGQAADSHSYMHDQAEYPSVSAAMSTSLTQPAGSLIHTLSLQQMPPLSLATNNTTVKSADGSHSDHKPQHTSLNVDKPADDGYNWRKYGQKQVKGGEYPRSYYKCTYPNCPVKKRVEQSLDGQVTHIIYKGQHNHPLPPQDRHGKECVSGCDEFPGSFHFPANSRTGTANFSRGRDCSHGTSERLSDASEGEVGDGEPGTDEGGDSTQDLKRRMMESTSHRMVTEPRIIVQTTSEVDLLDDGYRWRKYGQKVVKGNPHPRSYYRCTNVGCIVRKHIERSSTDPKAVITTYEGKHNHDVPAARNSSHATTNAGASTSSMHPKAHNTTSNSQRFLRRIEFRNNVQRPIALHPLRKEHNIA</sequence>
<keyword evidence="8" id="KW-0539">Nucleus</keyword>
<dbReference type="InParanoid" id="A0A6I9RBF9"/>
<keyword evidence="5" id="KW-0805">Transcription regulation</keyword>
<dbReference type="GO" id="GO:0046872">
    <property type="term" value="F:metal ion binding"/>
    <property type="evidence" value="ECO:0007669"/>
    <property type="project" value="UniProtKB-KW"/>
</dbReference>
<evidence type="ECO:0000313" key="13">
    <source>
        <dbReference type="RefSeq" id="XP_010923565.2"/>
    </source>
</evidence>
<dbReference type="FunFam" id="2.20.25.80:FF:000003">
    <property type="entry name" value="WRKY transcription factor 57"/>
    <property type="match status" value="1"/>
</dbReference>
<keyword evidence="7" id="KW-0804">Transcription</keyword>
<comment type="similarity">
    <text evidence="9">Belongs to the WRKY group I family.</text>
</comment>
<dbReference type="InterPro" id="IPR044810">
    <property type="entry name" value="WRKY_plant"/>
</dbReference>
<gene>
    <name evidence="13" type="primary">LOC105046621</name>
</gene>
<dbReference type="PROSITE" id="PS50811">
    <property type="entry name" value="WRKY"/>
    <property type="match status" value="2"/>
</dbReference>
<dbReference type="AlphaFoldDB" id="A0A6I9RBF9"/>
<reference evidence="13" key="1">
    <citation type="submission" date="2025-08" db="UniProtKB">
        <authorList>
            <consortium name="RefSeq"/>
        </authorList>
    </citation>
    <scope>IDENTIFICATION</scope>
</reference>
<feature type="region of interest" description="Disordered" evidence="10">
    <location>
        <begin position="200"/>
        <end position="223"/>
    </location>
</feature>
<dbReference type="Pfam" id="PF03106">
    <property type="entry name" value="WRKY"/>
    <property type="match status" value="2"/>
</dbReference>
<keyword evidence="4" id="KW-0862">Zinc</keyword>
<dbReference type="GO" id="GO:0005634">
    <property type="term" value="C:nucleus"/>
    <property type="evidence" value="ECO:0007669"/>
    <property type="project" value="UniProtKB-SubCell"/>
</dbReference>